<feature type="transmembrane region" description="Helical" evidence="6">
    <location>
        <begin position="32"/>
        <end position="55"/>
    </location>
</feature>
<evidence type="ECO:0000256" key="5">
    <source>
        <dbReference type="SAM" id="MobiDB-lite"/>
    </source>
</evidence>
<keyword evidence="4 6" id="KW-0472">Membrane</keyword>
<reference evidence="9" key="1">
    <citation type="journal article" date="2019" name="Int. J. Syst. Evol. Microbiol.">
        <title>The Global Catalogue of Microorganisms (GCM) 10K type strain sequencing project: providing services to taxonomists for standard genome sequencing and annotation.</title>
        <authorList>
            <consortium name="The Broad Institute Genomics Platform"/>
            <consortium name="The Broad Institute Genome Sequencing Center for Infectious Disease"/>
            <person name="Wu L."/>
            <person name="Ma J."/>
        </authorList>
    </citation>
    <scope>NUCLEOTIDE SEQUENCE [LARGE SCALE GENOMIC DNA]</scope>
    <source>
        <strain evidence="9">JCM 12165</strain>
    </source>
</reference>
<evidence type="ECO:0000259" key="7">
    <source>
        <dbReference type="PROSITE" id="PS50850"/>
    </source>
</evidence>
<dbReference type="InterPro" id="IPR020846">
    <property type="entry name" value="MFS_dom"/>
</dbReference>
<evidence type="ECO:0000256" key="6">
    <source>
        <dbReference type="SAM" id="Phobius"/>
    </source>
</evidence>
<organism evidence="8 9">
    <name type="scientific">Pseudonocardia aurantiaca</name>
    <dbReference type="NCBI Taxonomy" id="75290"/>
    <lineage>
        <taxon>Bacteria</taxon>
        <taxon>Bacillati</taxon>
        <taxon>Actinomycetota</taxon>
        <taxon>Actinomycetes</taxon>
        <taxon>Pseudonocardiales</taxon>
        <taxon>Pseudonocardiaceae</taxon>
        <taxon>Pseudonocardia</taxon>
    </lineage>
</organism>
<feature type="transmembrane region" description="Helical" evidence="6">
    <location>
        <begin position="320"/>
        <end position="339"/>
    </location>
</feature>
<gene>
    <name evidence="8" type="ORF">ACFSCY_06855</name>
</gene>
<feature type="transmembrane region" description="Helical" evidence="6">
    <location>
        <begin position="414"/>
        <end position="436"/>
    </location>
</feature>
<name>A0ABW4FEM6_9PSEU</name>
<evidence type="ECO:0000256" key="2">
    <source>
        <dbReference type="ARBA" id="ARBA00022692"/>
    </source>
</evidence>
<feature type="transmembrane region" description="Helical" evidence="6">
    <location>
        <begin position="448"/>
        <end position="467"/>
    </location>
</feature>
<accession>A0ABW4FEM6</accession>
<dbReference type="PROSITE" id="PS50850">
    <property type="entry name" value="MFS"/>
    <property type="match status" value="1"/>
</dbReference>
<evidence type="ECO:0000256" key="1">
    <source>
        <dbReference type="ARBA" id="ARBA00004651"/>
    </source>
</evidence>
<evidence type="ECO:0000256" key="4">
    <source>
        <dbReference type="ARBA" id="ARBA00023136"/>
    </source>
</evidence>
<feature type="transmembrane region" description="Helical" evidence="6">
    <location>
        <begin position="351"/>
        <end position="371"/>
    </location>
</feature>
<dbReference type="RefSeq" id="WP_343975168.1">
    <property type="nucleotide sequence ID" value="NZ_BAAAJG010000008.1"/>
</dbReference>
<dbReference type="PANTHER" id="PTHR23508:SF10">
    <property type="entry name" value="CARBOXYLIC ACID TRANSPORTER PROTEIN HOMOLOG"/>
    <property type="match status" value="1"/>
</dbReference>
<proteinExistence type="predicted"/>
<feature type="transmembrane region" description="Helical" evidence="6">
    <location>
        <begin position="286"/>
        <end position="314"/>
    </location>
</feature>
<dbReference type="CDD" id="cd17316">
    <property type="entry name" value="MFS_SV2_like"/>
    <property type="match status" value="1"/>
</dbReference>
<comment type="subcellular location">
    <subcellularLocation>
        <location evidence="1">Cell membrane</location>
        <topology evidence="1">Multi-pass membrane protein</topology>
    </subcellularLocation>
</comment>
<keyword evidence="2 6" id="KW-0812">Transmembrane</keyword>
<comment type="caution">
    <text evidence="8">The sequence shown here is derived from an EMBL/GenBank/DDBJ whole genome shotgun (WGS) entry which is preliminary data.</text>
</comment>
<dbReference type="InterPro" id="IPR005828">
    <property type="entry name" value="MFS_sugar_transport-like"/>
</dbReference>
<feature type="transmembrane region" description="Helical" evidence="6">
    <location>
        <begin position="171"/>
        <end position="191"/>
    </location>
</feature>
<evidence type="ECO:0000313" key="9">
    <source>
        <dbReference type="Proteomes" id="UP001597145"/>
    </source>
</evidence>
<dbReference type="Gene3D" id="1.20.1250.20">
    <property type="entry name" value="MFS general substrate transporter like domains"/>
    <property type="match status" value="1"/>
</dbReference>
<keyword evidence="9" id="KW-1185">Reference proteome</keyword>
<dbReference type="SUPFAM" id="SSF103473">
    <property type="entry name" value="MFS general substrate transporter"/>
    <property type="match status" value="1"/>
</dbReference>
<keyword evidence="3 6" id="KW-1133">Transmembrane helix</keyword>
<feature type="domain" description="Major facilitator superfamily (MFS) profile" evidence="7">
    <location>
        <begin position="36"/>
        <end position="472"/>
    </location>
</feature>
<dbReference type="Pfam" id="PF00083">
    <property type="entry name" value="Sugar_tr"/>
    <property type="match status" value="1"/>
</dbReference>
<evidence type="ECO:0000313" key="8">
    <source>
        <dbReference type="EMBL" id="MFD1529155.1"/>
    </source>
</evidence>
<dbReference type="InterPro" id="IPR036259">
    <property type="entry name" value="MFS_trans_sf"/>
</dbReference>
<feature type="transmembrane region" description="Helical" evidence="6">
    <location>
        <begin position="75"/>
        <end position="93"/>
    </location>
</feature>
<feature type="region of interest" description="Disordered" evidence="5">
    <location>
        <begin position="483"/>
        <end position="540"/>
    </location>
</feature>
<dbReference type="Proteomes" id="UP001597145">
    <property type="component" value="Unassembled WGS sequence"/>
</dbReference>
<feature type="transmembrane region" description="Helical" evidence="6">
    <location>
        <begin position="130"/>
        <end position="151"/>
    </location>
</feature>
<protein>
    <submittedName>
        <fullName evidence="8">MFS transporter</fullName>
    </submittedName>
</protein>
<feature type="transmembrane region" description="Helical" evidence="6">
    <location>
        <begin position="197"/>
        <end position="214"/>
    </location>
</feature>
<sequence length="602" mass="64230">MTTAERGDPWDARNMVETDVPGRMDRLPWSRWHWMVVLGLGTVWILDGLEVTIVGALAERLTEPDSGLALSETQVGLAASMYVAGAVAGSLAFGHLTDRFGRKKLFLVTLSLYIVATTASAFAFDPWFFLVMRFLTGAGIGGEYAAINSAIDELVPARVRATVSLAVNGSYWGGAAVGAALTLLLLDPAIFPPDVGWRVAFGLGAVLGLGILVVRRHLPESPRWLYTHGRNDEAEELVAGIERDIERETGRPLDDVHETLRVRPRRSTGFGEIARTVLHTYPRRTLLGLALFVGQAFLYNAVYFTFALVLATFFGVPSALVGLYLIPLALGSLAGPLLLGRLFDTVGRRTMISVSYLGSGLLLVATAWLFSAGALTAWTLAAAWALIFFFASSGASAAYLTVSEIFPMEIRAMCIALFYAVGTGLGGIIGPVLFGALVETGQPWNVALGYYLGAAMMIVAGLAELALGVEAAQRSLEDVATPLSAQDDDGGQNDAGPDEPPVAAEPVRAAPRRSGGARDEDPPAPAPGRTRYSPHREVDDPACDRRLGLILVALRAGPLTTGELRDRVGESGERVDADVRHGLASGVLAETADGRIRTRYDD</sequence>
<feature type="transmembrane region" description="Helical" evidence="6">
    <location>
        <begin position="377"/>
        <end position="402"/>
    </location>
</feature>
<dbReference type="PANTHER" id="PTHR23508">
    <property type="entry name" value="CARBOXYLIC ACID TRANSPORTER PROTEIN HOMOLOG"/>
    <property type="match status" value="1"/>
</dbReference>
<evidence type="ECO:0000256" key="3">
    <source>
        <dbReference type="ARBA" id="ARBA00022989"/>
    </source>
</evidence>
<feature type="transmembrane region" description="Helical" evidence="6">
    <location>
        <begin position="105"/>
        <end position="124"/>
    </location>
</feature>
<dbReference type="EMBL" id="JBHUCP010000004">
    <property type="protein sequence ID" value="MFD1529155.1"/>
    <property type="molecule type" value="Genomic_DNA"/>
</dbReference>